<feature type="transmembrane region" description="Helical" evidence="1">
    <location>
        <begin position="20"/>
        <end position="40"/>
    </location>
</feature>
<protein>
    <submittedName>
        <fullName evidence="2">Uncharacterized protein</fullName>
    </submittedName>
</protein>
<evidence type="ECO:0000313" key="3">
    <source>
        <dbReference type="Proteomes" id="UP000017800"/>
    </source>
</evidence>
<proteinExistence type="predicted"/>
<organism evidence="2 3">
    <name type="scientific">Vibrio halioticoli NBRC 102217</name>
    <dbReference type="NCBI Taxonomy" id="1219072"/>
    <lineage>
        <taxon>Bacteria</taxon>
        <taxon>Pseudomonadati</taxon>
        <taxon>Pseudomonadota</taxon>
        <taxon>Gammaproteobacteria</taxon>
        <taxon>Vibrionales</taxon>
        <taxon>Vibrionaceae</taxon>
        <taxon>Vibrio</taxon>
    </lineage>
</organism>
<keyword evidence="3" id="KW-1185">Reference proteome</keyword>
<name>V5FJU6_9VIBR</name>
<evidence type="ECO:0000256" key="1">
    <source>
        <dbReference type="SAM" id="Phobius"/>
    </source>
</evidence>
<accession>V5FJU6</accession>
<gene>
    <name evidence="2" type="ORF">VHA01S_018_00010</name>
</gene>
<dbReference type="EMBL" id="BAUJ01000018">
    <property type="protein sequence ID" value="GAD89212.1"/>
    <property type="molecule type" value="Genomic_DNA"/>
</dbReference>
<keyword evidence="1" id="KW-0472">Membrane</keyword>
<sequence length="55" mass="6152">MAYLSAVLYKQITSFNQHPAYSSSWIAAILIIGLATFFGLKWKASKDESLNIETI</sequence>
<dbReference type="AlphaFoldDB" id="V5FJU6"/>
<keyword evidence="1" id="KW-1133">Transmembrane helix</keyword>
<comment type="caution">
    <text evidence="2">The sequence shown here is derived from an EMBL/GenBank/DDBJ whole genome shotgun (WGS) entry which is preliminary data.</text>
</comment>
<reference evidence="2 3" key="1">
    <citation type="submission" date="2013-11" db="EMBL/GenBank/DDBJ databases">
        <title>Whole genome shotgun sequence of Vibrio halioticoli NBRC 102217.</title>
        <authorList>
            <person name="Isaki S."/>
            <person name="Kimura A."/>
            <person name="Ohji S."/>
            <person name="Hosoyama A."/>
            <person name="Fujita N."/>
            <person name="Hashimoto M."/>
            <person name="Hosoyama Y."/>
            <person name="Yamazoe A."/>
        </authorList>
    </citation>
    <scope>NUCLEOTIDE SEQUENCE [LARGE SCALE GENOMIC DNA]</scope>
    <source>
        <strain evidence="2 3">NBRC 102217</strain>
    </source>
</reference>
<dbReference type="Proteomes" id="UP000017800">
    <property type="component" value="Unassembled WGS sequence"/>
</dbReference>
<dbReference type="RefSeq" id="WP_023403583.1">
    <property type="nucleotide sequence ID" value="NZ_BAUJ01000018.1"/>
</dbReference>
<evidence type="ECO:0000313" key="2">
    <source>
        <dbReference type="EMBL" id="GAD89212.1"/>
    </source>
</evidence>
<keyword evidence="1" id="KW-0812">Transmembrane</keyword>